<dbReference type="SMART" id="SM00448">
    <property type="entry name" value="REC"/>
    <property type="match status" value="1"/>
</dbReference>
<evidence type="ECO:0000313" key="5">
    <source>
        <dbReference type="Proteomes" id="UP000054691"/>
    </source>
</evidence>
<dbReference type="SUPFAM" id="SSF52172">
    <property type="entry name" value="CheY-like"/>
    <property type="match status" value="1"/>
</dbReference>
<evidence type="ECO:0000313" key="4">
    <source>
        <dbReference type="EMBL" id="STX41804.1"/>
    </source>
</evidence>
<feature type="domain" description="Response regulatory" evidence="2">
    <location>
        <begin position="6"/>
        <end position="125"/>
    </location>
</feature>
<organism evidence="4 6">
    <name type="scientific">Legionella gratiana</name>
    <dbReference type="NCBI Taxonomy" id="45066"/>
    <lineage>
        <taxon>Bacteria</taxon>
        <taxon>Pseudomonadati</taxon>
        <taxon>Pseudomonadota</taxon>
        <taxon>Gammaproteobacteria</taxon>
        <taxon>Legionellales</taxon>
        <taxon>Legionellaceae</taxon>
        <taxon>Legionella</taxon>
    </lineage>
</organism>
<dbReference type="Proteomes" id="UP000254476">
    <property type="component" value="Unassembled WGS sequence"/>
</dbReference>
<reference evidence="4 6" key="2">
    <citation type="submission" date="2018-06" db="EMBL/GenBank/DDBJ databases">
        <authorList>
            <consortium name="Pathogen Informatics"/>
            <person name="Doyle S."/>
        </authorList>
    </citation>
    <scope>NUCLEOTIDE SEQUENCE [LARGE SCALE GENOMIC DNA]</scope>
    <source>
        <strain evidence="4 6">NCTC12388</strain>
    </source>
</reference>
<sequence length="135" mass="15583">MYSTKPVLLIEDDQIDQRAVQRVFRQLKICNELIIKENGEEALKYLSSYGKPCLIILDLNMPRMNGMEFLDALKKNRVYKNIPVIVFTTSNGAVEKRNAYDRGAVGYIVKPPDYKQFIEIFKAIDNYWTISEGAI</sequence>
<name>A0A378J232_9GAMM</name>
<gene>
    <name evidence="4" type="primary">rcp1_1</name>
    <name evidence="3" type="ORF">Lgra_0610</name>
    <name evidence="4" type="ORF">NCTC12388_00399</name>
</gene>
<dbReference type="PANTHER" id="PTHR44520">
    <property type="entry name" value="RESPONSE REGULATOR RCP1-RELATED"/>
    <property type="match status" value="1"/>
</dbReference>
<dbReference type="OrthoDB" id="9793549at2"/>
<evidence type="ECO:0000313" key="6">
    <source>
        <dbReference type="Proteomes" id="UP000254476"/>
    </source>
</evidence>
<dbReference type="AlphaFoldDB" id="A0A378J232"/>
<dbReference type="InterPro" id="IPR011006">
    <property type="entry name" value="CheY-like_superfamily"/>
</dbReference>
<evidence type="ECO:0000313" key="3">
    <source>
        <dbReference type="EMBL" id="KTD14579.1"/>
    </source>
</evidence>
<dbReference type="GO" id="GO:0000160">
    <property type="term" value="P:phosphorelay signal transduction system"/>
    <property type="evidence" value="ECO:0007669"/>
    <property type="project" value="InterPro"/>
</dbReference>
<dbReference type="PANTHER" id="PTHR44520:SF2">
    <property type="entry name" value="RESPONSE REGULATOR RCP1"/>
    <property type="match status" value="1"/>
</dbReference>
<evidence type="ECO:0000259" key="2">
    <source>
        <dbReference type="PROSITE" id="PS50110"/>
    </source>
</evidence>
<dbReference type="Pfam" id="PF00072">
    <property type="entry name" value="Response_reg"/>
    <property type="match status" value="1"/>
</dbReference>
<reference evidence="3 5" key="1">
    <citation type="submission" date="2015-11" db="EMBL/GenBank/DDBJ databases">
        <title>Genomic analysis of 38 Legionella species identifies large and diverse effector repertoires.</title>
        <authorList>
            <person name="Burstein D."/>
            <person name="Amaro F."/>
            <person name="Zusman T."/>
            <person name="Lifshitz Z."/>
            <person name="Cohen O."/>
            <person name="Gilbert J.A."/>
            <person name="Pupko T."/>
            <person name="Shuman H.A."/>
            <person name="Segal G."/>
        </authorList>
    </citation>
    <scope>NUCLEOTIDE SEQUENCE [LARGE SCALE GENOMIC DNA]</scope>
    <source>
        <strain evidence="3 5">Lyon 8420412</strain>
    </source>
</reference>
<keyword evidence="1" id="KW-0597">Phosphoprotein</keyword>
<keyword evidence="5" id="KW-1185">Reference proteome</keyword>
<evidence type="ECO:0000256" key="1">
    <source>
        <dbReference type="PROSITE-ProRule" id="PRU00169"/>
    </source>
</evidence>
<proteinExistence type="predicted"/>
<dbReference type="PROSITE" id="PS50110">
    <property type="entry name" value="RESPONSE_REGULATORY"/>
    <property type="match status" value="1"/>
</dbReference>
<protein>
    <submittedName>
        <fullName evidence="4">Two-component response regulator</fullName>
    </submittedName>
</protein>
<dbReference type="EMBL" id="LNYE01000006">
    <property type="protein sequence ID" value="KTD14579.1"/>
    <property type="molecule type" value="Genomic_DNA"/>
</dbReference>
<feature type="modified residue" description="4-aspartylphosphate" evidence="1">
    <location>
        <position position="58"/>
    </location>
</feature>
<dbReference type="RefSeq" id="WP_058497818.1">
    <property type="nucleotide sequence ID" value="NZ_CAAAHW010000008.1"/>
</dbReference>
<accession>A0A378J232</accession>
<dbReference type="CDD" id="cd17557">
    <property type="entry name" value="REC_Rcp-like"/>
    <property type="match status" value="1"/>
</dbReference>
<dbReference type="InterPro" id="IPR052893">
    <property type="entry name" value="TCS_response_regulator"/>
</dbReference>
<dbReference type="Proteomes" id="UP000054691">
    <property type="component" value="Unassembled WGS sequence"/>
</dbReference>
<dbReference type="EMBL" id="UGOB01000001">
    <property type="protein sequence ID" value="STX41804.1"/>
    <property type="molecule type" value="Genomic_DNA"/>
</dbReference>
<dbReference type="STRING" id="45066.Lgra_0610"/>
<dbReference type="InterPro" id="IPR001789">
    <property type="entry name" value="Sig_transdc_resp-reg_receiver"/>
</dbReference>
<dbReference type="Gene3D" id="3.40.50.2300">
    <property type="match status" value="1"/>
</dbReference>